<accession>X0WSM1</accession>
<keyword evidence="2" id="KW-0812">Transmembrane</keyword>
<keyword evidence="2" id="KW-0472">Membrane</keyword>
<dbReference type="AlphaFoldDB" id="X0WSM1"/>
<proteinExistence type="predicted"/>
<feature type="coiled-coil region" evidence="1">
    <location>
        <begin position="11"/>
        <end position="51"/>
    </location>
</feature>
<evidence type="ECO:0000256" key="2">
    <source>
        <dbReference type="SAM" id="Phobius"/>
    </source>
</evidence>
<keyword evidence="1" id="KW-0175">Coiled coil</keyword>
<keyword evidence="2" id="KW-1133">Transmembrane helix</keyword>
<organism evidence="3">
    <name type="scientific">marine sediment metagenome</name>
    <dbReference type="NCBI Taxonomy" id="412755"/>
    <lineage>
        <taxon>unclassified sequences</taxon>
        <taxon>metagenomes</taxon>
        <taxon>ecological metagenomes</taxon>
    </lineage>
</organism>
<protein>
    <submittedName>
        <fullName evidence="3">Uncharacterized protein</fullName>
    </submittedName>
</protein>
<sequence length="221" mass="26247">MWGIYTMSFFKQDIEKDIEKEKKLQARIKDNAKLLKQKEELLEQKKITKNTYNAIKPKGFWKRFFDIRGRIKRIQDYFRPEHTLLINMELRNGFHRLFMVSIKGNKFKYDNGTYVIDDEFKYYDLGARTYCLDYHQDLSFPIRRKIDINKIKALVSQEGITDVDTAINPLTLKQFIESEVIQKVMRGADMDQVFKFLKAVLIYVAIITTTMLLLYIQSSGI</sequence>
<name>X0WSM1_9ZZZZ</name>
<evidence type="ECO:0000256" key="1">
    <source>
        <dbReference type="SAM" id="Coils"/>
    </source>
</evidence>
<gene>
    <name evidence="3" type="ORF">S01H1_57417</name>
</gene>
<reference evidence="3" key="1">
    <citation type="journal article" date="2014" name="Front. Microbiol.">
        <title>High frequency of phylogenetically diverse reductive dehalogenase-homologous genes in deep subseafloor sedimentary metagenomes.</title>
        <authorList>
            <person name="Kawai M."/>
            <person name="Futagami T."/>
            <person name="Toyoda A."/>
            <person name="Takaki Y."/>
            <person name="Nishi S."/>
            <person name="Hori S."/>
            <person name="Arai W."/>
            <person name="Tsubouchi T."/>
            <person name="Morono Y."/>
            <person name="Uchiyama I."/>
            <person name="Ito T."/>
            <person name="Fujiyama A."/>
            <person name="Inagaki F."/>
            <person name="Takami H."/>
        </authorList>
    </citation>
    <scope>NUCLEOTIDE SEQUENCE</scope>
    <source>
        <strain evidence="3">Expedition CK06-06</strain>
    </source>
</reference>
<feature type="transmembrane region" description="Helical" evidence="2">
    <location>
        <begin position="196"/>
        <end position="216"/>
    </location>
</feature>
<comment type="caution">
    <text evidence="3">The sequence shown here is derived from an EMBL/GenBank/DDBJ whole genome shotgun (WGS) entry which is preliminary data.</text>
</comment>
<evidence type="ECO:0000313" key="3">
    <source>
        <dbReference type="EMBL" id="GAG26207.1"/>
    </source>
</evidence>
<feature type="non-terminal residue" evidence="3">
    <location>
        <position position="221"/>
    </location>
</feature>
<dbReference type="EMBL" id="BARS01037443">
    <property type="protein sequence ID" value="GAG26207.1"/>
    <property type="molecule type" value="Genomic_DNA"/>
</dbReference>